<comment type="caution">
    <text evidence="1">The sequence shown here is derived from an EMBL/GenBank/DDBJ whole genome shotgun (WGS) entry which is preliminary data.</text>
</comment>
<dbReference type="EMBL" id="MUGY01000028">
    <property type="protein sequence ID" value="OXA90256.1"/>
    <property type="molecule type" value="Genomic_DNA"/>
</dbReference>
<dbReference type="EMBL" id="JPRM01000014">
    <property type="protein sequence ID" value="KFF16598.1"/>
    <property type="molecule type" value="Genomic_DNA"/>
</dbReference>
<organism evidence="1 3">
    <name type="scientific">Flavobacterium hydatis</name>
    <name type="common">Cytophaga aquatilis</name>
    <dbReference type="NCBI Taxonomy" id="991"/>
    <lineage>
        <taxon>Bacteria</taxon>
        <taxon>Pseudomonadati</taxon>
        <taxon>Bacteroidota</taxon>
        <taxon>Flavobacteriia</taxon>
        <taxon>Flavobacteriales</taxon>
        <taxon>Flavobacteriaceae</taxon>
        <taxon>Flavobacterium</taxon>
    </lineage>
</organism>
<dbReference type="eggNOG" id="ENOG5033SSV">
    <property type="taxonomic scope" value="Bacteria"/>
</dbReference>
<keyword evidence="4" id="KW-1185">Reference proteome</keyword>
<reference evidence="2 4" key="2">
    <citation type="submission" date="2016-11" db="EMBL/GenBank/DDBJ databases">
        <title>Whole genomes of Flavobacteriaceae.</title>
        <authorList>
            <person name="Stine C."/>
            <person name="Li C."/>
            <person name="Tadesse D."/>
        </authorList>
    </citation>
    <scope>NUCLEOTIDE SEQUENCE [LARGE SCALE GENOMIC DNA]</scope>
    <source>
        <strain evidence="2 4">ATCC 29551</strain>
    </source>
</reference>
<reference evidence="1 3" key="1">
    <citation type="submission" date="2014-07" db="EMBL/GenBank/DDBJ databases">
        <title>Genome of Flavobacterium hydatis DSM 2063.</title>
        <authorList>
            <person name="Pipes S.E."/>
            <person name="Stropko S.J."/>
            <person name="Newman J.D."/>
        </authorList>
    </citation>
    <scope>NUCLEOTIDE SEQUENCE [LARGE SCALE GENOMIC DNA]</scope>
    <source>
        <strain evidence="1 3">DSM 2063</strain>
    </source>
</reference>
<dbReference type="RefSeq" id="WP_035621594.1">
    <property type="nucleotide sequence ID" value="NZ_JBEWQG010000024.1"/>
</dbReference>
<evidence type="ECO:0000313" key="2">
    <source>
        <dbReference type="EMBL" id="OXA90256.1"/>
    </source>
</evidence>
<dbReference type="STRING" id="991.IW20_10550"/>
<accession>A0A086AIT4</accession>
<dbReference type="OrthoDB" id="978900at2"/>
<evidence type="ECO:0000313" key="4">
    <source>
        <dbReference type="Proteomes" id="UP000198424"/>
    </source>
</evidence>
<evidence type="ECO:0000313" key="3">
    <source>
        <dbReference type="Proteomes" id="UP000028712"/>
    </source>
</evidence>
<evidence type="ECO:0000313" key="1">
    <source>
        <dbReference type="EMBL" id="KFF16598.1"/>
    </source>
</evidence>
<gene>
    <name evidence="2" type="ORF">B0A62_19480</name>
    <name evidence="1" type="ORF">IW20_10550</name>
</gene>
<dbReference type="Proteomes" id="UP000028712">
    <property type="component" value="Unassembled WGS sequence"/>
</dbReference>
<protein>
    <submittedName>
        <fullName evidence="1">Uncharacterized protein</fullName>
    </submittedName>
</protein>
<name>A0A086AIT4_FLAHY</name>
<proteinExistence type="predicted"/>
<sequence>MSLQELYKGAKIIETIENYSFAQETSSQTVVADANTTYWFYTDEEFWKSVIAEPTKYWGQKINLYNFVVSDWIARVPGLYWSSSSKLVRQHEQEDIAMQSKQWLEFYPPGKSKKVMGGVGTLLLPPTDGGKKLMSISAGCNASVGIPILFFPEVIEMLKIKQGDCVVISEAKWQPMDTHWASKFASTKDIPRGYLLIDSIDKIQVSKKDCPIEYHPFSLMEYEHKDSLFYDFVYVTADSKVLDVDSKIQSFFESYARKDERFGEYLLNPNLVKPIFESRYFCPLELTHASEKAKLNLLYERIRGAHFRGLSVEQLIIKLPQFYQSSMSIRTLAKNIGLNVSLFVEDSAVSMSSQLINICIEKTMVESLIDRVAMDYPQIFK</sequence>
<dbReference type="Proteomes" id="UP000198424">
    <property type="component" value="Unassembled WGS sequence"/>
</dbReference>
<dbReference type="AlphaFoldDB" id="A0A086AIT4"/>